<dbReference type="Pfam" id="PF22611">
    <property type="entry name" value="CFAP126"/>
    <property type="match status" value="1"/>
</dbReference>
<dbReference type="GO" id="GO:0036064">
    <property type="term" value="C:ciliary basal body"/>
    <property type="evidence" value="ECO:0007669"/>
    <property type="project" value="TreeGrafter"/>
</dbReference>
<accession>A0A7R8UUG9</accession>
<proteinExistence type="inferred from homology"/>
<dbReference type="InParanoid" id="A0A7R8UUG9"/>
<name>A0A7R8UUG9_HERIL</name>
<feature type="region of interest" description="Disordered" evidence="3">
    <location>
        <begin position="77"/>
        <end position="108"/>
    </location>
</feature>
<evidence type="ECO:0000259" key="4">
    <source>
        <dbReference type="Pfam" id="PF16071"/>
    </source>
</evidence>
<sequence length="640" mass="72092">MFEPAFRPTKLCNWEVPRKTSRRPSVCKVPTQVICDENGRFLSADLRPKSSPWAKYKSTWQLPDRITRYQANELNETLPKRKIAGKDNKSRKGGEQSPQSTGNEQTQYTQTAPQPLVYPNVQDPNQLQVMQPGKISDRYIPGDFTEPEQQHSSRLTLLQQNLNNDSDNKEELPLNPLYIEQHKCTDTIALLEEQEKRLREKIPHVLGDNVEDNFENMKIQTHIPDKPTERNPSPLIPAYCNFEMAKRMAQENLEHQPLPDCIMDRAFRKIQAQGDSYPGLALDVIPSASGVGIKTYKAGPTHCTKMKVYRPKTCGVVPKAVGESQMHRPQTCYPGNQKMSSMDLAICWDYRPANPMDEPQPPKHIDGSNGSAAPAVFTLVKTPRTPEKLDTGRSAGIFTNTLGNEGFFEKDIVRRKTNFSAQRSKSGLKCSCGTSPMSMASAKSSRSQSATRDAALKSNTKRSESSPNLSQIVNVSESAMYRGNHYRNYNQHIPRKKEHTCSKYGPKNRDMHVLKRTERLCQKFEPQQYPELAPRETYKPAFKAGVPKSNASGTVTSFDSGCSTMSSGTCSTKVLNIPKPRHPYAKKNYNIDTLVPPFACIKGGAGQGGYPEHWRLASVYQHAYKPIDQRKRPLLQTIYK</sequence>
<dbReference type="PANTHER" id="PTHR34639:SF1">
    <property type="entry name" value="PROTEIN FLATTOP"/>
    <property type="match status" value="1"/>
</dbReference>
<evidence type="ECO:0000256" key="3">
    <source>
        <dbReference type="SAM" id="MobiDB-lite"/>
    </source>
</evidence>
<dbReference type="EMBL" id="LR899012">
    <property type="protein sequence ID" value="CAD7087264.1"/>
    <property type="molecule type" value="Genomic_DNA"/>
</dbReference>
<evidence type="ECO:0000256" key="1">
    <source>
        <dbReference type="ARBA" id="ARBA00009887"/>
    </source>
</evidence>
<gene>
    <name evidence="5" type="ORF">HERILL_LOCUS9982</name>
</gene>
<protein>
    <recommendedName>
        <fullName evidence="2">Cilia- and flagella-associated protein 126</fullName>
    </recommendedName>
</protein>
<reference evidence="5 6" key="1">
    <citation type="submission" date="2020-11" db="EMBL/GenBank/DDBJ databases">
        <authorList>
            <person name="Wallbank WR R."/>
            <person name="Pardo Diaz C."/>
            <person name="Kozak K."/>
            <person name="Martin S."/>
            <person name="Jiggins C."/>
            <person name="Moest M."/>
            <person name="Warren A I."/>
            <person name="Generalovic N T."/>
            <person name="Byers J.R.P. K."/>
            <person name="Montejo-Kovacevich G."/>
            <person name="Yen C E."/>
        </authorList>
    </citation>
    <scope>NUCLEOTIDE SEQUENCE [LARGE SCALE GENOMIC DNA]</scope>
</reference>
<feature type="compositionally biased region" description="Basic and acidic residues" evidence="3">
    <location>
        <begin position="84"/>
        <end position="94"/>
    </location>
</feature>
<feature type="compositionally biased region" description="Polar residues" evidence="3">
    <location>
        <begin position="96"/>
        <end position="108"/>
    </location>
</feature>
<dbReference type="AlphaFoldDB" id="A0A7R8UUG9"/>
<dbReference type="CDD" id="cd23705">
    <property type="entry name" value="Flattop"/>
    <property type="match status" value="1"/>
</dbReference>
<feature type="domain" description="DUF4812" evidence="4">
    <location>
        <begin position="575"/>
        <end position="640"/>
    </location>
</feature>
<evidence type="ECO:0000313" key="6">
    <source>
        <dbReference type="Proteomes" id="UP000594454"/>
    </source>
</evidence>
<organism evidence="5 6">
    <name type="scientific">Hermetia illucens</name>
    <name type="common">Black soldier fly</name>
    <dbReference type="NCBI Taxonomy" id="343691"/>
    <lineage>
        <taxon>Eukaryota</taxon>
        <taxon>Metazoa</taxon>
        <taxon>Ecdysozoa</taxon>
        <taxon>Arthropoda</taxon>
        <taxon>Hexapoda</taxon>
        <taxon>Insecta</taxon>
        <taxon>Pterygota</taxon>
        <taxon>Neoptera</taxon>
        <taxon>Endopterygota</taxon>
        <taxon>Diptera</taxon>
        <taxon>Brachycera</taxon>
        <taxon>Stratiomyomorpha</taxon>
        <taxon>Stratiomyidae</taxon>
        <taxon>Hermetiinae</taxon>
        <taxon>Hermetia</taxon>
    </lineage>
</organism>
<dbReference type="Pfam" id="PF16071">
    <property type="entry name" value="DUF4812"/>
    <property type="match status" value="1"/>
</dbReference>
<dbReference type="OrthoDB" id="521617at2759"/>
<dbReference type="InterPro" id="IPR038797">
    <property type="entry name" value="Fltp"/>
</dbReference>
<evidence type="ECO:0000313" key="5">
    <source>
        <dbReference type="EMBL" id="CAD7087264.1"/>
    </source>
</evidence>
<feature type="compositionally biased region" description="Low complexity" evidence="3">
    <location>
        <begin position="435"/>
        <end position="450"/>
    </location>
</feature>
<dbReference type="Proteomes" id="UP000594454">
    <property type="component" value="Chromosome 4"/>
</dbReference>
<evidence type="ECO:0000256" key="2">
    <source>
        <dbReference type="ARBA" id="ARBA00033306"/>
    </source>
</evidence>
<feature type="region of interest" description="Disordered" evidence="3">
    <location>
        <begin position="424"/>
        <end position="470"/>
    </location>
</feature>
<comment type="similarity">
    <text evidence="1">Belongs to the Flattop family.</text>
</comment>
<dbReference type="PANTHER" id="PTHR34639">
    <property type="entry name" value="PROTEIN FLATTOP"/>
    <property type="match status" value="1"/>
</dbReference>
<keyword evidence="6" id="KW-1185">Reference proteome</keyword>
<dbReference type="GO" id="GO:0044782">
    <property type="term" value="P:cilium organization"/>
    <property type="evidence" value="ECO:0007669"/>
    <property type="project" value="TreeGrafter"/>
</dbReference>
<dbReference type="InterPro" id="IPR032084">
    <property type="entry name" value="DUF4812"/>
</dbReference>